<organism evidence="2 3">
    <name type="scientific">Kribbella amoyensis</name>
    <dbReference type="NCBI Taxonomy" id="996641"/>
    <lineage>
        <taxon>Bacteria</taxon>
        <taxon>Bacillati</taxon>
        <taxon>Actinomycetota</taxon>
        <taxon>Actinomycetes</taxon>
        <taxon>Propionibacteriales</taxon>
        <taxon>Kribbellaceae</taxon>
        <taxon>Kribbella</taxon>
    </lineage>
</organism>
<sequence length="244" mass="23481">MYGGVSRGWSSTGGGDSGYCSSVSRIEPVSRETGASERTVGSVASRPAEAAIRRAEGARDSAGEPAEGMLSTGAVDAAGRSPVGPKSLPGTLSEAASFAGVGTSSPGTASIPEDDGDEDTDEGVTSNPDAVGDVNSGAGATEGSGSDCPPERSAPVGSGVSTGTGPGELDALGNSVSTGDDSAVDGELTPAADSGLSATTASDPPSTEVGAVDFGGTIGAGSVRTWVTDCGGSTGQPMAWDTWG</sequence>
<feature type="compositionally biased region" description="Basic and acidic residues" evidence="1">
    <location>
        <begin position="51"/>
        <end position="62"/>
    </location>
</feature>
<proteinExistence type="predicted"/>
<feature type="region of interest" description="Disordered" evidence="1">
    <location>
        <begin position="1"/>
        <end position="214"/>
    </location>
</feature>
<feature type="compositionally biased region" description="Gly residues" evidence="1">
    <location>
        <begin position="1"/>
        <end position="17"/>
    </location>
</feature>
<dbReference type="AlphaFoldDB" id="A0A561BNY7"/>
<feature type="compositionally biased region" description="Acidic residues" evidence="1">
    <location>
        <begin position="112"/>
        <end position="122"/>
    </location>
</feature>
<gene>
    <name evidence="2" type="ORF">FB561_1672</name>
</gene>
<name>A0A561BNY7_9ACTN</name>
<evidence type="ECO:0000313" key="3">
    <source>
        <dbReference type="Proteomes" id="UP000318380"/>
    </source>
</evidence>
<comment type="caution">
    <text evidence="2">The sequence shown here is derived from an EMBL/GenBank/DDBJ whole genome shotgun (WGS) entry which is preliminary data.</text>
</comment>
<evidence type="ECO:0000256" key="1">
    <source>
        <dbReference type="SAM" id="MobiDB-lite"/>
    </source>
</evidence>
<feature type="compositionally biased region" description="Polar residues" evidence="1">
    <location>
        <begin position="196"/>
        <end position="205"/>
    </location>
</feature>
<evidence type="ECO:0000313" key="2">
    <source>
        <dbReference type="EMBL" id="TWD80589.1"/>
    </source>
</evidence>
<accession>A0A561BNY7</accession>
<dbReference type="EMBL" id="VIVK01000001">
    <property type="protein sequence ID" value="TWD80589.1"/>
    <property type="molecule type" value="Genomic_DNA"/>
</dbReference>
<keyword evidence="3" id="KW-1185">Reference proteome</keyword>
<reference evidence="2 3" key="1">
    <citation type="submission" date="2019-06" db="EMBL/GenBank/DDBJ databases">
        <title>Sequencing the genomes of 1000 actinobacteria strains.</title>
        <authorList>
            <person name="Klenk H.-P."/>
        </authorList>
    </citation>
    <scope>NUCLEOTIDE SEQUENCE [LARGE SCALE GENOMIC DNA]</scope>
    <source>
        <strain evidence="2 3">DSM 24683</strain>
    </source>
</reference>
<protein>
    <submittedName>
        <fullName evidence="2">Uncharacterized protein</fullName>
    </submittedName>
</protein>
<dbReference type="Proteomes" id="UP000318380">
    <property type="component" value="Unassembled WGS sequence"/>
</dbReference>